<protein>
    <submittedName>
        <fullName evidence="1">Uncharacterized protein</fullName>
    </submittedName>
</protein>
<dbReference type="EMBL" id="JAMSHJ010000006">
    <property type="protein sequence ID" value="KAI5401897.1"/>
    <property type="molecule type" value="Genomic_DNA"/>
</dbReference>
<dbReference type="AlphaFoldDB" id="A0A9D4WI02"/>
<dbReference type="Gramene" id="Psat6g237200.1">
    <property type="protein sequence ID" value="Psat6g237200.1.cds"/>
    <property type="gene ID" value="Psat6g237200"/>
</dbReference>
<dbReference type="PANTHER" id="PTHR33103:SF19">
    <property type="entry name" value="OS09G0544700 PROTEIN"/>
    <property type="match status" value="1"/>
</dbReference>
<comment type="caution">
    <text evidence="1">The sequence shown here is derived from an EMBL/GenBank/DDBJ whole genome shotgun (WGS) entry which is preliminary data.</text>
</comment>
<reference evidence="1 2" key="1">
    <citation type="journal article" date="2022" name="Nat. Genet.">
        <title>Improved pea reference genome and pan-genome highlight genomic features and evolutionary characteristics.</title>
        <authorList>
            <person name="Yang T."/>
            <person name="Liu R."/>
            <person name="Luo Y."/>
            <person name="Hu S."/>
            <person name="Wang D."/>
            <person name="Wang C."/>
            <person name="Pandey M.K."/>
            <person name="Ge S."/>
            <person name="Xu Q."/>
            <person name="Li N."/>
            <person name="Li G."/>
            <person name="Huang Y."/>
            <person name="Saxena R.K."/>
            <person name="Ji Y."/>
            <person name="Li M."/>
            <person name="Yan X."/>
            <person name="He Y."/>
            <person name="Liu Y."/>
            <person name="Wang X."/>
            <person name="Xiang C."/>
            <person name="Varshney R.K."/>
            <person name="Ding H."/>
            <person name="Gao S."/>
            <person name="Zong X."/>
        </authorList>
    </citation>
    <scope>NUCLEOTIDE SEQUENCE [LARGE SCALE GENOMIC DNA]</scope>
    <source>
        <strain evidence="1 2">cv. Zhongwan 6</strain>
    </source>
</reference>
<dbReference type="InterPro" id="IPR007750">
    <property type="entry name" value="DUF674"/>
</dbReference>
<accession>A0A9D4WI02</accession>
<proteinExistence type="predicted"/>
<dbReference type="Proteomes" id="UP001058974">
    <property type="component" value="Chromosome 6"/>
</dbReference>
<name>A0A9D4WI02_PEA</name>
<keyword evidence="2" id="KW-1185">Reference proteome</keyword>
<evidence type="ECO:0000313" key="1">
    <source>
        <dbReference type="EMBL" id="KAI5401897.1"/>
    </source>
</evidence>
<organism evidence="1 2">
    <name type="scientific">Pisum sativum</name>
    <name type="common">Garden pea</name>
    <name type="synonym">Lathyrus oleraceus</name>
    <dbReference type="NCBI Taxonomy" id="3888"/>
    <lineage>
        <taxon>Eukaryota</taxon>
        <taxon>Viridiplantae</taxon>
        <taxon>Streptophyta</taxon>
        <taxon>Embryophyta</taxon>
        <taxon>Tracheophyta</taxon>
        <taxon>Spermatophyta</taxon>
        <taxon>Magnoliopsida</taxon>
        <taxon>eudicotyledons</taxon>
        <taxon>Gunneridae</taxon>
        <taxon>Pentapetalae</taxon>
        <taxon>rosids</taxon>
        <taxon>fabids</taxon>
        <taxon>Fabales</taxon>
        <taxon>Fabaceae</taxon>
        <taxon>Papilionoideae</taxon>
        <taxon>50 kb inversion clade</taxon>
        <taxon>NPAAA clade</taxon>
        <taxon>Hologalegina</taxon>
        <taxon>IRL clade</taxon>
        <taxon>Fabeae</taxon>
        <taxon>Lathyrus</taxon>
    </lineage>
</organism>
<gene>
    <name evidence="1" type="ORF">KIW84_066383</name>
</gene>
<dbReference type="Gramene" id="Psat06G0638300-T1">
    <property type="protein sequence ID" value="KAI5401897.1"/>
    <property type="gene ID" value="KIW84_066383"/>
</dbReference>
<dbReference type="Pfam" id="PF05056">
    <property type="entry name" value="DUF674"/>
    <property type="match status" value="1"/>
</dbReference>
<sequence length="206" mass="22754">MTSPPSSSHSKLTMKLLVDTKNNKVLFAEASKTAVDFLLNILYLPLATVATLLKGNGMLPGIGNVYRSLQNLPEKYMLPQHSEKRLLNPNVKLFSPEMSVLLSITIGKAPNPTAQISGVVKDGVTFLVMDDLVIQPVTSVIEVVKEFNIQENAALKEMVVELGLDEGIKLVYANKNGFDKCFHQEQVLICHQYLDLRLSFSLAIQV</sequence>
<dbReference type="PANTHER" id="PTHR33103">
    <property type="entry name" value="OS01G0153900 PROTEIN"/>
    <property type="match status" value="1"/>
</dbReference>
<dbReference type="OrthoDB" id="2014278at2759"/>
<evidence type="ECO:0000313" key="2">
    <source>
        <dbReference type="Proteomes" id="UP001058974"/>
    </source>
</evidence>